<dbReference type="KEGG" id="mala:NCTC10135_00836"/>
<accession>A0A3B0P5U2</accession>
<name>A0A3B0P5U2_9BACT</name>
<proteinExistence type="predicted"/>
<sequence>MNLALSDEEFDNLNLASVFKNTNKPIAGNKNHEKW</sequence>
<evidence type="ECO:0000313" key="1">
    <source>
        <dbReference type="EMBL" id="SYV90315.1"/>
    </source>
</evidence>
<dbReference type="Proteomes" id="UP000259864">
    <property type="component" value="Chromosome 1"/>
</dbReference>
<feature type="non-terminal residue" evidence="1">
    <location>
        <position position="35"/>
    </location>
</feature>
<reference evidence="2" key="1">
    <citation type="submission" date="2018-06" db="EMBL/GenBank/DDBJ databases">
        <authorList>
            <consortium name="Pathogen Informatics"/>
        </authorList>
    </citation>
    <scope>NUCLEOTIDE SEQUENCE [LARGE SCALE GENOMIC DNA]</scope>
    <source>
        <strain evidence="2">NCTC10135</strain>
    </source>
</reference>
<gene>
    <name evidence="1" type="ORF">NCTC10135_00836</name>
</gene>
<evidence type="ECO:0000313" key="2">
    <source>
        <dbReference type="Proteomes" id="UP000259864"/>
    </source>
</evidence>
<dbReference type="AlphaFoldDB" id="A0A3B0P5U2"/>
<organism evidence="1 2">
    <name type="scientific">Metamycoplasma alkalescens</name>
    <dbReference type="NCBI Taxonomy" id="45363"/>
    <lineage>
        <taxon>Bacteria</taxon>
        <taxon>Bacillati</taxon>
        <taxon>Mycoplasmatota</taxon>
        <taxon>Mycoplasmoidales</taxon>
        <taxon>Metamycoplasmataceae</taxon>
        <taxon>Metamycoplasma</taxon>
    </lineage>
</organism>
<protein>
    <submittedName>
        <fullName evidence="1">Uncharacterized protein</fullName>
    </submittedName>
</protein>
<dbReference type="EMBL" id="LS991949">
    <property type="protein sequence ID" value="SYV90315.1"/>
    <property type="molecule type" value="Genomic_DNA"/>
</dbReference>